<reference evidence="2 3" key="1">
    <citation type="submission" date="2016-07" db="EMBL/GenBank/DDBJ databases">
        <title>Pervasive Adenine N6-methylation of Active Genes in Fungi.</title>
        <authorList>
            <consortium name="DOE Joint Genome Institute"/>
            <person name="Mondo S.J."/>
            <person name="Dannebaum R.O."/>
            <person name="Kuo R.C."/>
            <person name="Labutti K."/>
            <person name="Haridas S."/>
            <person name="Kuo A."/>
            <person name="Salamov A."/>
            <person name="Ahrendt S.R."/>
            <person name="Lipzen A."/>
            <person name="Sullivan W."/>
            <person name="Andreopoulos W.B."/>
            <person name="Clum A."/>
            <person name="Lindquist E."/>
            <person name="Daum C."/>
            <person name="Ramamoorthy G.K."/>
            <person name="Gryganskyi A."/>
            <person name="Culley D."/>
            <person name="Magnuson J.K."/>
            <person name="James T.Y."/>
            <person name="O'Malley M.A."/>
            <person name="Stajich J.E."/>
            <person name="Spatafora J.W."/>
            <person name="Visel A."/>
            <person name="Grigoriev I.V."/>
        </authorList>
    </citation>
    <scope>NUCLEOTIDE SEQUENCE [LARGE SCALE GENOMIC DNA]</scope>
    <source>
        <strain evidence="2 3">JEL800</strain>
    </source>
</reference>
<comment type="caution">
    <text evidence="2">The sequence shown here is derived from an EMBL/GenBank/DDBJ whole genome shotgun (WGS) entry which is preliminary data.</text>
</comment>
<proteinExistence type="predicted"/>
<feature type="region of interest" description="Disordered" evidence="1">
    <location>
        <begin position="48"/>
        <end position="69"/>
    </location>
</feature>
<dbReference type="Proteomes" id="UP000193642">
    <property type="component" value="Unassembled WGS sequence"/>
</dbReference>
<protein>
    <submittedName>
        <fullName evidence="2">Uncharacterized protein</fullName>
    </submittedName>
</protein>
<evidence type="ECO:0000256" key="1">
    <source>
        <dbReference type="SAM" id="MobiDB-lite"/>
    </source>
</evidence>
<evidence type="ECO:0000313" key="2">
    <source>
        <dbReference type="EMBL" id="ORY50266.1"/>
    </source>
</evidence>
<keyword evidence="3" id="KW-1185">Reference proteome</keyword>
<evidence type="ECO:0000313" key="3">
    <source>
        <dbReference type="Proteomes" id="UP000193642"/>
    </source>
</evidence>
<name>A0A1Y2CTP5_9FUNG</name>
<gene>
    <name evidence="2" type="ORF">BCR33DRAFT_781032</name>
</gene>
<sequence>MPLNSIETVGHGGAIASYGSTQDAINSAAALDGLVTFGYCTASVKPGRPSPLTERVSENPRHSIGSRTQCEHEWHKMRVAATLVSL</sequence>
<dbReference type="AlphaFoldDB" id="A0A1Y2CTP5"/>
<accession>A0A1Y2CTP5</accession>
<organism evidence="2 3">
    <name type="scientific">Rhizoclosmatium globosum</name>
    <dbReference type="NCBI Taxonomy" id="329046"/>
    <lineage>
        <taxon>Eukaryota</taxon>
        <taxon>Fungi</taxon>
        <taxon>Fungi incertae sedis</taxon>
        <taxon>Chytridiomycota</taxon>
        <taxon>Chytridiomycota incertae sedis</taxon>
        <taxon>Chytridiomycetes</taxon>
        <taxon>Chytridiales</taxon>
        <taxon>Chytriomycetaceae</taxon>
        <taxon>Rhizoclosmatium</taxon>
    </lineage>
</organism>
<dbReference type="EMBL" id="MCGO01000007">
    <property type="protein sequence ID" value="ORY50266.1"/>
    <property type="molecule type" value="Genomic_DNA"/>
</dbReference>